<keyword evidence="3" id="KW-1185">Reference proteome</keyword>
<dbReference type="InterPro" id="IPR025682">
    <property type="entry name" value="CpXC_dom"/>
</dbReference>
<dbReference type="Proteomes" id="UP000284779">
    <property type="component" value="Unassembled WGS sequence"/>
</dbReference>
<protein>
    <recommendedName>
        <fullName evidence="1">CpXC domain-containing protein</fullName>
    </recommendedName>
</protein>
<accession>A0A413R8Q3</accession>
<reference evidence="2 3" key="1">
    <citation type="submission" date="2018-08" db="EMBL/GenBank/DDBJ databases">
        <title>A genome reference for cultivated species of the human gut microbiota.</title>
        <authorList>
            <person name="Zou Y."/>
            <person name="Xue W."/>
            <person name="Luo G."/>
        </authorList>
    </citation>
    <scope>NUCLEOTIDE SEQUENCE [LARGE SCALE GENOMIC DNA]</scope>
    <source>
        <strain evidence="2 3">AM44-11BH</strain>
    </source>
</reference>
<evidence type="ECO:0000259" key="1">
    <source>
        <dbReference type="Pfam" id="PF14353"/>
    </source>
</evidence>
<dbReference type="Pfam" id="PF14353">
    <property type="entry name" value="CpXC"/>
    <property type="match status" value="1"/>
</dbReference>
<comment type="caution">
    <text evidence="2">The sequence shown here is derived from an EMBL/GenBank/DDBJ whole genome shotgun (WGS) entry which is preliminary data.</text>
</comment>
<gene>
    <name evidence="2" type="ORF">DW944_05985</name>
</gene>
<proteinExistence type="predicted"/>
<dbReference type="AlphaFoldDB" id="A0A413R8Q3"/>
<dbReference type="EMBL" id="QSFD01000005">
    <property type="protein sequence ID" value="RHA18619.1"/>
    <property type="molecule type" value="Genomic_DNA"/>
</dbReference>
<sequence>MEGDTAMSKISEETIKCPKCGKESKFVMWSSINTVLDPEMKKKVLTGEIFKFKCNKCGCEARINYSSLYHQMEDRIMIYYVQDEEDYESACNMFSGEDMPEIFEDLMAEKYLYRIVTSPEELREKIIIFDNGLDDREIEIAKIFYIGQAKKQGIKVKHIFFDVSSEDEYMFIIFDENGETKMASIEKELLEKIREEVLKDSPDIREDRFDIDENWALEKMMEGK</sequence>
<name>A0A413R8Q3_9FIRM</name>
<organism evidence="2 3">
    <name type="scientific">Eubacterium ventriosum</name>
    <dbReference type="NCBI Taxonomy" id="39496"/>
    <lineage>
        <taxon>Bacteria</taxon>
        <taxon>Bacillati</taxon>
        <taxon>Bacillota</taxon>
        <taxon>Clostridia</taxon>
        <taxon>Eubacteriales</taxon>
        <taxon>Eubacteriaceae</taxon>
        <taxon>Eubacterium</taxon>
    </lineage>
</organism>
<evidence type="ECO:0000313" key="2">
    <source>
        <dbReference type="EMBL" id="RHA18619.1"/>
    </source>
</evidence>
<feature type="domain" description="CpXC" evidence="1">
    <location>
        <begin position="15"/>
        <end position="142"/>
    </location>
</feature>
<evidence type="ECO:0000313" key="3">
    <source>
        <dbReference type="Proteomes" id="UP000284779"/>
    </source>
</evidence>